<comment type="subcellular location">
    <subcellularLocation>
        <location evidence="1">Nucleus</location>
    </subcellularLocation>
</comment>
<accession>A0A1Y2E5E1</accession>
<dbReference type="SUPFAM" id="SSF57701">
    <property type="entry name" value="Zn2/Cys6 DNA-binding domain"/>
    <property type="match status" value="1"/>
</dbReference>
<feature type="region of interest" description="Disordered" evidence="3">
    <location>
        <begin position="53"/>
        <end position="74"/>
    </location>
</feature>
<name>A0A1Y2E5E1_9PEZI</name>
<dbReference type="CDD" id="cd00067">
    <property type="entry name" value="GAL4"/>
    <property type="match status" value="1"/>
</dbReference>
<dbReference type="OrthoDB" id="415590at2759"/>
<dbReference type="PANTHER" id="PTHR37534">
    <property type="entry name" value="TRANSCRIPTIONAL ACTIVATOR PROTEIN UGA3"/>
    <property type="match status" value="1"/>
</dbReference>
<dbReference type="STRING" id="1141098.A0A1Y2E5E1"/>
<comment type="caution">
    <text evidence="5">The sequence shown here is derived from an EMBL/GenBank/DDBJ whole genome shotgun (WGS) entry which is preliminary data.</text>
</comment>
<dbReference type="InterPro" id="IPR021858">
    <property type="entry name" value="Fun_TF"/>
</dbReference>
<sequence>MPDSEGRQKRTRSGCLECRRKRRKCDETKPACLRCNKARTACTWASGISFRPPATLEGSQCSGSPGSVKGKDRLEEPPRCFEILDVTESVIREYEGRAADSGANGDNDDSTQSLTKSGSQTSHPQSLMRNSTGAALPASDIQSVASPSGQSSPTRSEVTWMSYEDASRHSYSQAEQGLLPSDGKSMLYYGTSNSQQQNDAAANLLYLRQTEPRSMESQAGGVEPGRLSIPINMILTQDEEASMSSGIFSPGSIYLQLQSTLRHHLFQESRSCGPSRVCTPDAEHSRFHTPGASRSSDQDQAVDGDDTGLTNEQEYLLWKNWVEELSPWLDKFDREKHFRNTLPILSRSNLHLKYSILAVSARQLERKKDPNGSPTGSLALYQQAIHYLLPCLGSRSISVIASCVVLCVLEMLSCSPKAWQRHLDGCATLLQTVAINGFSGGIEQSLFWCFARMDICGGLISSSKTLIPVSAWVPAPDLESAIRIFQVSSCTYESHACQAVFLTAHVVTLLSSVPSLPANTSVFAQSESTNDSFSRDWQQLWHLLDEWFMKRPGEMYPVLTHRLNSNHPFPTILYSSPSAISGNQLYHTATLLMLQHKPAHILLPTKPRSILWHARQIVGISASNHHHGSWTNALQPLWIAGRLFSSPAEHGFILDLLDMIERESGWATKWRADDLREWWGDHGD</sequence>
<evidence type="ECO:0000256" key="3">
    <source>
        <dbReference type="SAM" id="MobiDB-lite"/>
    </source>
</evidence>
<dbReference type="Pfam" id="PF00172">
    <property type="entry name" value="Zn_clus"/>
    <property type="match status" value="1"/>
</dbReference>
<gene>
    <name evidence="5" type="ORF">BCR38DRAFT_484187</name>
</gene>
<evidence type="ECO:0000313" key="6">
    <source>
        <dbReference type="Proteomes" id="UP000193689"/>
    </source>
</evidence>
<keyword evidence="2" id="KW-0539">Nucleus</keyword>
<dbReference type="Proteomes" id="UP000193689">
    <property type="component" value="Unassembled WGS sequence"/>
</dbReference>
<keyword evidence="6" id="KW-1185">Reference proteome</keyword>
<dbReference type="InterPro" id="IPR001138">
    <property type="entry name" value="Zn2Cys6_DnaBD"/>
</dbReference>
<dbReference type="GO" id="GO:0045944">
    <property type="term" value="P:positive regulation of transcription by RNA polymerase II"/>
    <property type="evidence" value="ECO:0007669"/>
    <property type="project" value="TreeGrafter"/>
</dbReference>
<dbReference type="PANTHER" id="PTHR37534:SF4">
    <property type="entry name" value="ZN(II)2CYS6 TRANSCRIPTION FACTOR (EUROFUNG)"/>
    <property type="match status" value="1"/>
</dbReference>
<dbReference type="GO" id="GO:0000981">
    <property type="term" value="F:DNA-binding transcription factor activity, RNA polymerase II-specific"/>
    <property type="evidence" value="ECO:0007669"/>
    <property type="project" value="InterPro"/>
</dbReference>
<dbReference type="InParanoid" id="A0A1Y2E5E1"/>
<dbReference type="SMART" id="SM00066">
    <property type="entry name" value="GAL4"/>
    <property type="match status" value="1"/>
</dbReference>
<dbReference type="EMBL" id="MCFJ01000005">
    <property type="protein sequence ID" value="ORY66574.1"/>
    <property type="molecule type" value="Genomic_DNA"/>
</dbReference>
<reference evidence="5 6" key="1">
    <citation type="submission" date="2016-07" db="EMBL/GenBank/DDBJ databases">
        <title>Pervasive Adenine N6-methylation of Active Genes in Fungi.</title>
        <authorList>
            <consortium name="DOE Joint Genome Institute"/>
            <person name="Mondo S.J."/>
            <person name="Dannebaum R.O."/>
            <person name="Kuo R.C."/>
            <person name="Labutti K."/>
            <person name="Haridas S."/>
            <person name="Kuo A."/>
            <person name="Salamov A."/>
            <person name="Ahrendt S.R."/>
            <person name="Lipzen A."/>
            <person name="Sullivan W."/>
            <person name="Andreopoulos W.B."/>
            <person name="Clum A."/>
            <person name="Lindquist E."/>
            <person name="Daum C."/>
            <person name="Ramamoorthy G.K."/>
            <person name="Gryganskyi A."/>
            <person name="Culley D."/>
            <person name="Magnuson J.K."/>
            <person name="James T.Y."/>
            <person name="O'Malley M.A."/>
            <person name="Stajich J.E."/>
            <person name="Spatafora J.W."/>
            <person name="Visel A."/>
            <person name="Grigoriev I.V."/>
        </authorList>
    </citation>
    <scope>NUCLEOTIDE SEQUENCE [LARGE SCALE GENOMIC DNA]</scope>
    <source>
        <strain evidence="5 6">CBS 129021</strain>
    </source>
</reference>
<dbReference type="GO" id="GO:0000976">
    <property type="term" value="F:transcription cis-regulatory region binding"/>
    <property type="evidence" value="ECO:0007669"/>
    <property type="project" value="TreeGrafter"/>
</dbReference>
<dbReference type="PROSITE" id="PS00463">
    <property type="entry name" value="ZN2_CY6_FUNGAL_1"/>
    <property type="match status" value="1"/>
</dbReference>
<dbReference type="AlphaFoldDB" id="A0A1Y2E5E1"/>
<evidence type="ECO:0000313" key="5">
    <source>
        <dbReference type="EMBL" id="ORY66574.1"/>
    </source>
</evidence>
<feature type="region of interest" description="Disordered" evidence="3">
    <location>
        <begin position="271"/>
        <end position="306"/>
    </location>
</feature>
<evidence type="ECO:0000259" key="4">
    <source>
        <dbReference type="PROSITE" id="PS50048"/>
    </source>
</evidence>
<feature type="compositionally biased region" description="Polar residues" evidence="3">
    <location>
        <begin position="111"/>
        <end position="133"/>
    </location>
</feature>
<evidence type="ECO:0000256" key="1">
    <source>
        <dbReference type="ARBA" id="ARBA00004123"/>
    </source>
</evidence>
<protein>
    <recommendedName>
        <fullName evidence="4">Zn(2)-C6 fungal-type domain-containing protein</fullName>
    </recommendedName>
</protein>
<dbReference type="Gene3D" id="4.10.240.10">
    <property type="entry name" value="Zn(2)-C6 fungal-type DNA-binding domain"/>
    <property type="match status" value="1"/>
</dbReference>
<feature type="domain" description="Zn(2)-C6 fungal-type" evidence="4">
    <location>
        <begin position="14"/>
        <end position="44"/>
    </location>
</feature>
<dbReference type="Pfam" id="PF11951">
    <property type="entry name" value="Fungal_trans_2"/>
    <property type="match status" value="1"/>
</dbReference>
<dbReference type="GO" id="GO:0008270">
    <property type="term" value="F:zinc ion binding"/>
    <property type="evidence" value="ECO:0007669"/>
    <property type="project" value="InterPro"/>
</dbReference>
<dbReference type="GeneID" id="63779931"/>
<dbReference type="GO" id="GO:0005634">
    <property type="term" value="C:nucleus"/>
    <property type="evidence" value="ECO:0007669"/>
    <property type="project" value="UniProtKB-SubCell"/>
</dbReference>
<dbReference type="RefSeq" id="XP_040717538.1">
    <property type="nucleotide sequence ID" value="XM_040863719.1"/>
</dbReference>
<feature type="region of interest" description="Disordered" evidence="3">
    <location>
        <begin position="96"/>
        <end position="133"/>
    </location>
</feature>
<proteinExistence type="predicted"/>
<evidence type="ECO:0000256" key="2">
    <source>
        <dbReference type="ARBA" id="ARBA00023242"/>
    </source>
</evidence>
<organism evidence="5 6">
    <name type="scientific">Pseudomassariella vexata</name>
    <dbReference type="NCBI Taxonomy" id="1141098"/>
    <lineage>
        <taxon>Eukaryota</taxon>
        <taxon>Fungi</taxon>
        <taxon>Dikarya</taxon>
        <taxon>Ascomycota</taxon>
        <taxon>Pezizomycotina</taxon>
        <taxon>Sordariomycetes</taxon>
        <taxon>Xylariomycetidae</taxon>
        <taxon>Amphisphaeriales</taxon>
        <taxon>Pseudomassariaceae</taxon>
        <taxon>Pseudomassariella</taxon>
    </lineage>
</organism>
<dbReference type="InterPro" id="IPR036864">
    <property type="entry name" value="Zn2-C6_fun-type_DNA-bd_sf"/>
</dbReference>
<dbReference type="PROSITE" id="PS50048">
    <property type="entry name" value="ZN2_CY6_FUNGAL_2"/>
    <property type="match status" value="1"/>
</dbReference>